<evidence type="ECO:0000256" key="2">
    <source>
        <dbReference type="ARBA" id="ARBA00008417"/>
    </source>
</evidence>
<feature type="compositionally biased region" description="Gly residues" evidence="10">
    <location>
        <begin position="1"/>
        <end position="13"/>
    </location>
</feature>
<feature type="transmembrane region" description="Helical" evidence="11">
    <location>
        <begin position="243"/>
        <end position="263"/>
    </location>
</feature>
<dbReference type="PANTHER" id="PTHR43823:SF3">
    <property type="entry name" value="MULTIDRUG EXPORT PROTEIN MEPA"/>
    <property type="match status" value="1"/>
</dbReference>
<dbReference type="PIRSF" id="PIRSF006603">
    <property type="entry name" value="DinF"/>
    <property type="match status" value="1"/>
</dbReference>
<dbReference type="PANTHER" id="PTHR43823">
    <property type="entry name" value="SPORULATION PROTEIN YKVU"/>
    <property type="match status" value="1"/>
</dbReference>
<accession>W7UJ34</accession>
<organism evidence="12 13">
    <name type="scientific">Ruminococcus flavefaciens 007c</name>
    <dbReference type="NCBI Taxonomy" id="1341157"/>
    <lineage>
        <taxon>Bacteria</taxon>
        <taxon>Bacillati</taxon>
        <taxon>Bacillota</taxon>
        <taxon>Clostridia</taxon>
        <taxon>Eubacteriales</taxon>
        <taxon>Oscillospiraceae</taxon>
        <taxon>Ruminococcus</taxon>
    </lineage>
</organism>
<dbReference type="InterPro" id="IPR051327">
    <property type="entry name" value="MATE_MepA_subfamily"/>
</dbReference>
<evidence type="ECO:0000256" key="4">
    <source>
        <dbReference type="ARBA" id="ARBA00022448"/>
    </source>
</evidence>
<sequence>MGGPPQGIGGPQQGRGDAPQGIGGPPNGMDGPPRGAGGPPQGFGGASTGTGNPLGFAPVRSLMMKFAIPSIIGMLVSALYNMVDQLFIGKAVGTLGNTATSIAFPFTTGCMALALLLGIGGASCFNLTLGMGDKKRAPYFAGNALSLLVVSGVILSVLTLFFLDPLLKRFGATEAVMPYAKEYVKYTAFGFPFLILTAGGGHIIRADGSPKMTMLCNITGAVINTILDAIFVIGLGWGMKGAAIATVIGQFISAVIVVVYCFNFKTVYLFGRHLFPKFSIIGRVCSIGMASCFNQLAIAVVQIVLNNSLRHYGGLSQYGAEDPIAVAGIVMKVNMIVFSIVIGLAQGTQPIESFNYGAQKYDRVRSAFWMAVKAGAAISLVAFVVFQLFPKQILGFFANKKASDGYYEFGAKFFRIFLFFTWINCLQPITSTFFTSIGKPIKGVFLSLTRQILFFLPLLVILPMVFEIEGILYTGPLADALSAVVAILMAMHEFKVMKRLDYYY</sequence>
<evidence type="ECO:0000256" key="8">
    <source>
        <dbReference type="ARBA" id="ARBA00023136"/>
    </source>
</evidence>
<feature type="region of interest" description="Disordered" evidence="10">
    <location>
        <begin position="1"/>
        <end position="49"/>
    </location>
</feature>
<keyword evidence="9" id="KW-0046">Antibiotic resistance</keyword>
<comment type="similarity">
    <text evidence="2">Belongs to the multi antimicrobial extrusion (MATE) (TC 2.A.66.1) family. MepA subfamily.</text>
</comment>
<evidence type="ECO:0000313" key="12">
    <source>
        <dbReference type="EMBL" id="EWM53808.1"/>
    </source>
</evidence>
<dbReference type="InterPro" id="IPR045070">
    <property type="entry name" value="MATE_MepA-like"/>
</dbReference>
<proteinExistence type="inferred from homology"/>
<dbReference type="InterPro" id="IPR048279">
    <property type="entry name" value="MdtK-like"/>
</dbReference>
<keyword evidence="6 11" id="KW-0812">Transmembrane</keyword>
<evidence type="ECO:0000256" key="10">
    <source>
        <dbReference type="SAM" id="MobiDB-lite"/>
    </source>
</evidence>
<feature type="transmembrane region" description="Helical" evidence="11">
    <location>
        <begin position="444"/>
        <end position="465"/>
    </location>
</feature>
<gene>
    <name evidence="12" type="ORF">RF007C_08825</name>
</gene>
<evidence type="ECO:0000256" key="11">
    <source>
        <dbReference type="SAM" id="Phobius"/>
    </source>
</evidence>
<comment type="caution">
    <text evidence="12">The sequence shown here is derived from an EMBL/GenBank/DDBJ whole genome shotgun (WGS) entry which is preliminary data.</text>
</comment>
<evidence type="ECO:0000256" key="7">
    <source>
        <dbReference type="ARBA" id="ARBA00022989"/>
    </source>
</evidence>
<keyword evidence="5" id="KW-1003">Cell membrane</keyword>
<keyword evidence="7 11" id="KW-1133">Transmembrane helix</keyword>
<dbReference type="Proteomes" id="UP000019365">
    <property type="component" value="Unassembled WGS sequence"/>
</dbReference>
<evidence type="ECO:0000256" key="6">
    <source>
        <dbReference type="ARBA" id="ARBA00022692"/>
    </source>
</evidence>
<dbReference type="GO" id="GO:0042910">
    <property type="term" value="F:xenobiotic transmembrane transporter activity"/>
    <property type="evidence" value="ECO:0007669"/>
    <property type="project" value="InterPro"/>
</dbReference>
<feature type="transmembrane region" description="Helical" evidence="11">
    <location>
        <begin position="215"/>
        <end position="237"/>
    </location>
</feature>
<dbReference type="NCBIfam" id="TIGR00797">
    <property type="entry name" value="matE"/>
    <property type="match status" value="1"/>
</dbReference>
<feature type="transmembrane region" description="Helical" evidence="11">
    <location>
        <begin position="366"/>
        <end position="389"/>
    </location>
</feature>
<dbReference type="InterPro" id="IPR002528">
    <property type="entry name" value="MATE_fam"/>
</dbReference>
<feature type="transmembrane region" description="Helical" evidence="11">
    <location>
        <begin position="471"/>
        <end position="491"/>
    </location>
</feature>
<dbReference type="Pfam" id="PF01554">
    <property type="entry name" value="MatE"/>
    <property type="match status" value="2"/>
</dbReference>
<feature type="transmembrane region" description="Helical" evidence="11">
    <location>
        <begin position="413"/>
        <end position="437"/>
    </location>
</feature>
<name>W7UJ34_RUMFL</name>
<dbReference type="GO" id="GO:0046677">
    <property type="term" value="P:response to antibiotic"/>
    <property type="evidence" value="ECO:0007669"/>
    <property type="project" value="UniProtKB-KW"/>
</dbReference>
<reference evidence="12 13" key="1">
    <citation type="journal article" date="2014" name="PLoS ONE">
        <title>Rumen cellulosomics: divergent fiber-degrading strategies revealed by comparative genome-wide analysis of six ruminococcal strains.</title>
        <authorList>
            <person name="Dassa B."/>
            <person name="Borovok I."/>
            <person name="Ruimy-Israeli V."/>
            <person name="Lamed R."/>
            <person name="Flint H.J."/>
            <person name="Duncan S.H."/>
            <person name="Henrissat B."/>
            <person name="Coutinho P."/>
            <person name="Morrison M."/>
            <person name="Mosoni P."/>
            <person name="Yeoman C.J."/>
            <person name="White B.A."/>
            <person name="Bayer E.A."/>
        </authorList>
    </citation>
    <scope>NUCLEOTIDE SEQUENCE [LARGE SCALE GENOMIC DNA]</scope>
    <source>
        <strain evidence="12 13">007c</strain>
    </source>
</reference>
<evidence type="ECO:0000256" key="5">
    <source>
        <dbReference type="ARBA" id="ARBA00022475"/>
    </source>
</evidence>
<feature type="transmembrane region" description="Helical" evidence="11">
    <location>
        <begin position="66"/>
        <end position="83"/>
    </location>
</feature>
<dbReference type="PATRIC" id="fig|1341157.4.peg.1447"/>
<comment type="subcellular location">
    <subcellularLocation>
        <location evidence="1">Cell membrane</location>
        <topology evidence="1">Multi-pass membrane protein</topology>
    </subcellularLocation>
</comment>
<feature type="compositionally biased region" description="Gly residues" evidence="10">
    <location>
        <begin position="34"/>
        <end position="48"/>
    </location>
</feature>
<dbReference type="GO" id="GO:0015297">
    <property type="term" value="F:antiporter activity"/>
    <property type="evidence" value="ECO:0007669"/>
    <property type="project" value="InterPro"/>
</dbReference>
<evidence type="ECO:0000256" key="1">
    <source>
        <dbReference type="ARBA" id="ARBA00004651"/>
    </source>
</evidence>
<evidence type="ECO:0000256" key="3">
    <source>
        <dbReference type="ARBA" id="ARBA00022106"/>
    </source>
</evidence>
<dbReference type="AlphaFoldDB" id="W7UJ34"/>
<dbReference type="CDD" id="cd13143">
    <property type="entry name" value="MATE_MepA_like"/>
    <property type="match status" value="1"/>
</dbReference>
<feature type="transmembrane region" description="Helical" evidence="11">
    <location>
        <begin position="103"/>
        <end position="127"/>
    </location>
</feature>
<feature type="transmembrane region" description="Helical" evidence="11">
    <location>
        <begin position="139"/>
        <end position="163"/>
    </location>
</feature>
<feature type="transmembrane region" description="Helical" evidence="11">
    <location>
        <begin position="284"/>
        <end position="304"/>
    </location>
</feature>
<feature type="transmembrane region" description="Helical" evidence="11">
    <location>
        <begin position="324"/>
        <end position="345"/>
    </location>
</feature>
<keyword evidence="4" id="KW-0813">Transport</keyword>
<feature type="transmembrane region" description="Helical" evidence="11">
    <location>
        <begin position="183"/>
        <end position="203"/>
    </location>
</feature>
<dbReference type="eggNOG" id="COG0534">
    <property type="taxonomic scope" value="Bacteria"/>
</dbReference>
<keyword evidence="13" id="KW-1185">Reference proteome</keyword>
<evidence type="ECO:0000256" key="9">
    <source>
        <dbReference type="ARBA" id="ARBA00023251"/>
    </source>
</evidence>
<dbReference type="GO" id="GO:0005886">
    <property type="term" value="C:plasma membrane"/>
    <property type="evidence" value="ECO:0007669"/>
    <property type="project" value="UniProtKB-SubCell"/>
</dbReference>
<keyword evidence="8 11" id="KW-0472">Membrane</keyword>
<protein>
    <recommendedName>
        <fullName evidence="3">Multidrug export protein MepA</fullName>
    </recommendedName>
</protein>
<evidence type="ECO:0000313" key="13">
    <source>
        <dbReference type="Proteomes" id="UP000019365"/>
    </source>
</evidence>
<dbReference type="EMBL" id="ATAX01000023">
    <property type="protein sequence ID" value="EWM53808.1"/>
    <property type="molecule type" value="Genomic_DNA"/>
</dbReference>